<evidence type="ECO:0000313" key="1">
    <source>
        <dbReference type="EMBL" id="CAG8765055.1"/>
    </source>
</evidence>
<proteinExistence type="predicted"/>
<accession>A0ACA9QTF4</accession>
<feature type="non-terminal residue" evidence="1">
    <location>
        <position position="1"/>
    </location>
</feature>
<evidence type="ECO:0000313" key="2">
    <source>
        <dbReference type="Proteomes" id="UP000789920"/>
    </source>
</evidence>
<dbReference type="EMBL" id="CAJVQC010037970">
    <property type="protein sequence ID" value="CAG8765055.1"/>
    <property type="molecule type" value="Genomic_DNA"/>
</dbReference>
<comment type="caution">
    <text evidence="1">The sequence shown here is derived from an EMBL/GenBank/DDBJ whole genome shotgun (WGS) entry which is preliminary data.</text>
</comment>
<dbReference type="Proteomes" id="UP000789920">
    <property type="component" value="Unassembled WGS sequence"/>
</dbReference>
<name>A0ACA9QTF4_9GLOM</name>
<organism evidence="1 2">
    <name type="scientific">Racocetra persica</name>
    <dbReference type="NCBI Taxonomy" id="160502"/>
    <lineage>
        <taxon>Eukaryota</taxon>
        <taxon>Fungi</taxon>
        <taxon>Fungi incertae sedis</taxon>
        <taxon>Mucoromycota</taxon>
        <taxon>Glomeromycotina</taxon>
        <taxon>Glomeromycetes</taxon>
        <taxon>Diversisporales</taxon>
        <taxon>Gigasporaceae</taxon>
        <taxon>Racocetra</taxon>
    </lineage>
</organism>
<keyword evidence="2" id="KW-1185">Reference proteome</keyword>
<gene>
    <name evidence="1" type="ORF">RPERSI_LOCUS15693</name>
</gene>
<sequence>RTRQNTGQDKPADSNTSQDTVESVEPSGAQIQEPQNVGFGLNQQTKAYLDATIQATAASIVQNMRQYMNQQLETQRE</sequence>
<reference evidence="1" key="1">
    <citation type="submission" date="2021-06" db="EMBL/GenBank/DDBJ databases">
        <authorList>
            <person name="Kallberg Y."/>
            <person name="Tangrot J."/>
            <person name="Rosling A."/>
        </authorList>
    </citation>
    <scope>NUCLEOTIDE SEQUENCE</scope>
    <source>
        <strain evidence="1">MA461A</strain>
    </source>
</reference>
<protein>
    <submittedName>
        <fullName evidence="1">15334_t:CDS:1</fullName>
    </submittedName>
</protein>